<dbReference type="AlphaFoldDB" id="A0A6P4IG68"/>
<sequence length="397" mass="46069">MLGQLFPRIKEKPLTEQVQSRDAFIYLDRCMWSFGWNEPSDKRWNRVYTLWTMTTVLISLILLPISLIVEYVHRFRSFSAGEFLSSFEILMNMIGCSFKCGFIIAGHRNFKTAKWVLDQLDKRCSSDEERSSVHRHVAMGNSLYILYHFLYTTYVVTNFVGYVFVGRHAWRLYIPLLNSDENFVVSSLLELILMTSVVTMQQCTDVCPIIYMLQGRGHITLLKDRLQKLRSDPQKNHDEHFVDLTECIKEHRLILEYINALRPVFSGTIFVQFLLIGLVLGISAINVMFFSSFWTGLGTFVFMFDVCMETFPVCYLCNFIADDCQELANCLFQSDWISADRRYKSTLVHFLHNLQQPIILTAGGVLPISMQTNLSMVKLTFSVVTLVKQFNLAEKFQ</sequence>
<dbReference type="GO" id="GO:0007165">
    <property type="term" value="P:signal transduction"/>
    <property type="evidence" value="ECO:0007669"/>
    <property type="project" value="UniProtKB-KW"/>
</dbReference>
<dbReference type="PANTHER" id="PTHR21137:SF35">
    <property type="entry name" value="ODORANT RECEPTOR 19A-RELATED"/>
    <property type="match status" value="1"/>
</dbReference>
<organism evidence="11 12">
    <name type="scientific">Drosophila kikkawai</name>
    <name type="common">Fruit fly</name>
    <dbReference type="NCBI Taxonomy" id="30033"/>
    <lineage>
        <taxon>Eukaryota</taxon>
        <taxon>Metazoa</taxon>
        <taxon>Ecdysozoa</taxon>
        <taxon>Arthropoda</taxon>
        <taxon>Hexapoda</taxon>
        <taxon>Insecta</taxon>
        <taxon>Pterygota</taxon>
        <taxon>Neoptera</taxon>
        <taxon>Endopterygota</taxon>
        <taxon>Diptera</taxon>
        <taxon>Brachycera</taxon>
        <taxon>Muscomorpha</taxon>
        <taxon>Ephydroidea</taxon>
        <taxon>Drosophilidae</taxon>
        <taxon>Drosophila</taxon>
        <taxon>Sophophora</taxon>
    </lineage>
</organism>
<keyword evidence="5 10" id="KW-0552">Olfaction</keyword>
<keyword evidence="7 10" id="KW-0472">Membrane</keyword>
<keyword evidence="2" id="KW-1003">Cell membrane</keyword>
<comment type="subcellular location">
    <subcellularLocation>
        <location evidence="1 10">Cell membrane</location>
        <topology evidence="1 10">Multi-pass membrane protein</topology>
    </subcellularLocation>
</comment>
<evidence type="ECO:0000256" key="10">
    <source>
        <dbReference type="RuleBase" id="RU351113"/>
    </source>
</evidence>
<feature type="transmembrane region" description="Helical" evidence="10">
    <location>
        <begin position="269"/>
        <end position="294"/>
    </location>
</feature>
<dbReference type="GO" id="GO:0005886">
    <property type="term" value="C:plasma membrane"/>
    <property type="evidence" value="ECO:0007669"/>
    <property type="project" value="UniProtKB-SubCell"/>
</dbReference>
<evidence type="ECO:0000256" key="8">
    <source>
        <dbReference type="ARBA" id="ARBA00023170"/>
    </source>
</evidence>
<reference evidence="12" key="2">
    <citation type="submission" date="2025-08" db="UniProtKB">
        <authorList>
            <consortium name="RefSeq"/>
        </authorList>
    </citation>
    <scope>IDENTIFICATION</scope>
    <source>
        <strain evidence="12">14028-0561.14</strain>
        <tissue evidence="12">Whole fly</tissue>
    </source>
</reference>
<feature type="transmembrane region" description="Helical" evidence="10">
    <location>
        <begin position="144"/>
        <end position="165"/>
    </location>
</feature>
<dbReference type="GO" id="GO:0004984">
    <property type="term" value="F:olfactory receptor activity"/>
    <property type="evidence" value="ECO:0007669"/>
    <property type="project" value="InterPro"/>
</dbReference>
<feature type="transmembrane region" description="Helical" evidence="10">
    <location>
        <begin position="89"/>
        <end position="106"/>
    </location>
</feature>
<dbReference type="GeneID" id="108074287"/>
<evidence type="ECO:0000256" key="6">
    <source>
        <dbReference type="ARBA" id="ARBA00022989"/>
    </source>
</evidence>
<dbReference type="Pfam" id="PF02949">
    <property type="entry name" value="7tm_6"/>
    <property type="match status" value="1"/>
</dbReference>
<comment type="similarity">
    <text evidence="10">Belongs to the insect chemoreceptor superfamily. Heteromeric odorant receptor channel (TC 1.A.69) family.</text>
</comment>
<proteinExistence type="inferred from homology"/>
<reference evidence="11" key="1">
    <citation type="submission" date="2025-05" db="UniProtKB">
        <authorList>
            <consortium name="RefSeq"/>
        </authorList>
    </citation>
    <scope>NUCLEOTIDE SEQUENCE [LARGE SCALE GENOMIC DNA]</scope>
    <source>
        <strain evidence="11">14028-0561.14</strain>
    </source>
</reference>
<dbReference type="OrthoDB" id="6604226at2759"/>
<evidence type="ECO:0000256" key="5">
    <source>
        <dbReference type="ARBA" id="ARBA00022725"/>
    </source>
</evidence>
<feature type="transmembrane region" description="Helical" evidence="10">
    <location>
        <begin position="48"/>
        <end position="69"/>
    </location>
</feature>
<accession>A0A6P4IG68</accession>
<name>A0A6P4IG68_DROKI</name>
<comment type="caution">
    <text evidence="10">Lacks conserved residue(s) required for the propagation of feature annotation.</text>
</comment>
<keyword evidence="9 10" id="KW-0807">Transducer</keyword>
<dbReference type="Proteomes" id="UP001652661">
    <property type="component" value="Chromosome 2L"/>
</dbReference>
<evidence type="ECO:0000256" key="2">
    <source>
        <dbReference type="ARBA" id="ARBA00022475"/>
    </source>
</evidence>
<evidence type="ECO:0000256" key="4">
    <source>
        <dbReference type="ARBA" id="ARBA00022692"/>
    </source>
</evidence>
<evidence type="ECO:0000256" key="7">
    <source>
        <dbReference type="ARBA" id="ARBA00023136"/>
    </source>
</evidence>
<keyword evidence="4 10" id="KW-0812">Transmembrane</keyword>
<dbReference type="InterPro" id="IPR004117">
    <property type="entry name" value="7tm6_olfct_rcpt"/>
</dbReference>
<evidence type="ECO:0000256" key="3">
    <source>
        <dbReference type="ARBA" id="ARBA00022606"/>
    </source>
</evidence>
<dbReference type="GO" id="GO:0005549">
    <property type="term" value="F:odorant binding"/>
    <property type="evidence" value="ECO:0007669"/>
    <property type="project" value="InterPro"/>
</dbReference>
<evidence type="ECO:0000256" key="1">
    <source>
        <dbReference type="ARBA" id="ARBA00004651"/>
    </source>
</evidence>
<keyword evidence="3 10" id="KW-0716">Sensory transduction</keyword>
<evidence type="ECO:0000256" key="9">
    <source>
        <dbReference type="ARBA" id="ARBA00023224"/>
    </source>
</evidence>
<dbReference type="RefSeq" id="XP_017021766.1">
    <property type="nucleotide sequence ID" value="XM_017166277.1"/>
</dbReference>
<evidence type="ECO:0000313" key="12">
    <source>
        <dbReference type="RefSeq" id="XP_017021766.1"/>
    </source>
</evidence>
<keyword evidence="6 10" id="KW-1133">Transmembrane helix</keyword>
<keyword evidence="8 10" id="KW-0675">Receptor</keyword>
<keyword evidence="11" id="KW-1185">Reference proteome</keyword>
<dbReference type="PANTHER" id="PTHR21137">
    <property type="entry name" value="ODORANT RECEPTOR"/>
    <property type="match status" value="1"/>
</dbReference>
<evidence type="ECO:0000313" key="11">
    <source>
        <dbReference type="Proteomes" id="UP001652661"/>
    </source>
</evidence>
<gene>
    <name evidence="12" type="primary">LOC108074287</name>
</gene>
<protein>
    <recommendedName>
        <fullName evidence="10">Odorant receptor</fullName>
    </recommendedName>
</protein>